<dbReference type="GO" id="GO:0016192">
    <property type="term" value="P:vesicle-mediated transport"/>
    <property type="evidence" value="ECO:0007669"/>
    <property type="project" value="InterPro"/>
</dbReference>
<dbReference type="Proteomes" id="UP000593564">
    <property type="component" value="Unassembled WGS sequence"/>
</dbReference>
<comment type="subcellular location">
    <subcellularLocation>
        <location evidence="1">Endomembrane system</location>
    </subcellularLocation>
</comment>
<reference evidence="7" key="1">
    <citation type="journal article" date="2020" name="Nat. Commun.">
        <title>Genome assembly of wild tea tree DASZ reveals pedigree and selection history of tea varieties.</title>
        <authorList>
            <person name="Zhang W."/>
            <person name="Zhang Y."/>
            <person name="Qiu H."/>
            <person name="Guo Y."/>
            <person name="Wan H."/>
            <person name="Zhang X."/>
            <person name="Scossa F."/>
            <person name="Alseekh S."/>
            <person name="Zhang Q."/>
            <person name="Wang P."/>
            <person name="Xu L."/>
            <person name="Schmidt M.H."/>
            <person name="Jia X."/>
            <person name="Li D."/>
            <person name="Zhu A."/>
            <person name="Guo F."/>
            <person name="Chen W."/>
            <person name="Ni D."/>
            <person name="Usadel B."/>
            <person name="Fernie A.R."/>
            <person name="Wen W."/>
        </authorList>
    </citation>
    <scope>NUCLEOTIDE SEQUENCE [LARGE SCALE GENOMIC DNA]</scope>
    <source>
        <strain evidence="7">cv. G240</strain>
    </source>
</reference>
<proteinExistence type="predicted"/>
<dbReference type="Gene3D" id="1.25.10.10">
    <property type="entry name" value="Leucine-rich Repeat Variant"/>
    <property type="match status" value="1"/>
</dbReference>
<organism evidence="6 7">
    <name type="scientific">Camellia sinensis</name>
    <name type="common">Tea plant</name>
    <name type="synonym">Thea sinensis</name>
    <dbReference type="NCBI Taxonomy" id="4442"/>
    <lineage>
        <taxon>Eukaryota</taxon>
        <taxon>Viridiplantae</taxon>
        <taxon>Streptophyta</taxon>
        <taxon>Embryophyta</taxon>
        <taxon>Tracheophyta</taxon>
        <taxon>Spermatophyta</taxon>
        <taxon>Magnoliopsida</taxon>
        <taxon>eudicotyledons</taxon>
        <taxon>Gunneridae</taxon>
        <taxon>Pentapetalae</taxon>
        <taxon>asterids</taxon>
        <taxon>Ericales</taxon>
        <taxon>Theaceae</taxon>
        <taxon>Camellia</taxon>
    </lineage>
</organism>
<evidence type="ECO:0000313" key="7">
    <source>
        <dbReference type="Proteomes" id="UP000593564"/>
    </source>
</evidence>
<dbReference type="GO" id="GO:0006886">
    <property type="term" value="P:intracellular protein transport"/>
    <property type="evidence" value="ECO:0007669"/>
    <property type="project" value="InterPro"/>
</dbReference>
<evidence type="ECO:0000256" key="2">
    <source>
        <dbReference type="ARBA" id="ARBA00022448"/>
    </source>
</evidence>
<keyword evidence="4" id="KW-0472">Membrane</keyword>
<sequence length="224" mass="24507">MQAALCSIRIIKKVPDLAEIFINPAAALLKEKHHGILITGLQLCTDLCKVSSEALECFRKKCTESVVKALKDIVSSPYAPEYDVSGIADPFLHIRLLKFLRILGQGDADASERMNDILAQVATKTESNKNAGNAILCECVETIMSIEDSGGLRVLAVTILGKFLSNRDNNIRYVALNMLMKAAVDTQVVQRHRATILECVKDSDATIRKRAHRTTGQLSPQSSG</sequence>
<dbReference type="InterPro" id="IPR011989">
    <property type="entry name" value="ARM-like"/>
</dbReference>
<dbReference type="SUPFAM" id="SSF48371">
    <property type="entry name" value="ARM repeat"/>
    <property type="match status" value="1"/>
</dbReference>
<dbReference type="InterPro" id="IPR050840">
    <property type="entry name" value="Adaptor_Complx_Large_Subunit"/>
</dbReference>
<evidence type="ECO:0000313" key="6">
    <source>
        <dbReference type="EMBL" id="KAF5939894.1"/>
    </source>
</evidence>
<dbReference type="AlphaFoldDB" id="A0A7J7GKB1"/>
<feature type="domain" description="Clathrin/coatomer adaptor adaptin-like N-terminal" evidence="5">
    <location>
        <begin position="2"/>
        <end position="211"/>
    </location>
</feature>
<evidence type="ECO:0000256" key="3">
    <source>
        <dbReference type="ARBA" id="ARBA00022927"/>
    </source>
</evidence>
<dbReference type="InterPro" id="IPR016024">
    <property type="entry name" value="ARM-type_fold"/>
</dbReference>
<accession>A0A7J7GKB1</accession>
<evidence type="ECO:0000256" key="1">
    <source>
        <dbReference type="ARBA" id="ARBA00004308"/>
    </source>
</evidence>
<dbReference type="Pfam" id="PF01602">
    <property type="entry name" value="Adaptin_N"/>
    <property type="match status" value="1"/>
</dbReference>
<dbReference type="GO" id="GO:0012505">
    <property type="term" value="C:endomembrane system"/>
    <property type="evidence" value="ECO:0007669"/>
    <property type="project" value="UniProtKB-SubCell"/>
</dbReference>
<name>A0A7J7GKB1_CAMSI</name>
<dbReference type="InterPro" id="IPR002553">
    <property type="entry name" value="Clathrin/coatomer_adapt-like_N"/>
</dbReference>
<keyword evidence="7" id="KW-1185">Reference proteome</keyword>
<comment type="caution">
    <text evidence="6">The sequence shown here is derived from an EMBL/GenBank/DDBJ whole genome shotgun (WGS) entry which is preliminary data.</text>
</comment>
<keyword evidence="2" id="KW-0813">Transport</keyword>
<gene>
    <name evidence="6" type="ORF">HYC85_021061</name>
</gene>
<evidence type="ECO:0000256" key="4">
    <source>
        <dbReference type="ARBA" id="ARBA00023136"/>
    </source>
</evidence>
<dbReference type="PANTHER" id="PTHR22780">
    <property type="entry name" value="ADAPTIN, ALPHA/GAMMA/EPSILON"/>
    <property type="match status" value="1"/>
</dbReference>
<keyword evidence="3" id="KW-0653">Protein transport</keyword>
<reference evidence="6 7" key="2">
    <citation type="submission" date="2020-07" db="EMBL/GenBank/DDBJ databases">
        <title>Genome assembly of wild tea tree DASZ reveals pedigree and selection history of tea varieties.</title>
        <authorList>
            <person name="Zhang W."/>
        </authorList>
    </citation>
    <scope>NUCLEOTIDE SEQUENCE [LARGE SCALE GENOMIC DNA]</scope>
    <source>
        <strain evidence="7">cv. G240</strain>
        <tissue evidence="6">Leaf</tissue>
    </source>
</reference>
<dbReference type="EMBL" id="JACBKZ010000010">
    <property type="protein sequence ID" value="KAF5939894.1"/>
    <property type="molecule type" value="Genomic_DNA"/>
</dbReference>
<dbReference type="GO" id="GO:0030117">
    <property type="term" value="C:membrane coat"/>
    <property type="evidence" value="ECO:0007669"/>
    <property type="project" value="InterPro"/>
</dbReference>
<protein>
    <recommendedName>
        <fullName evidence="5">Clathrin/coatomer adaptor adaptin-like N-terminal domain-containing protein</fullName>
    </recommendedName>
</protein>
<evidence type="ECO:0000259" key="5">
    <source>
        <dbReference type="Pfam" id="PF01602"/>
    </source>
</evidence>